<dbReference type="Pfam" id="PF00732">
    <property type="entry name" value="GMC_oxred_N"/>
    <property type="match status" value="1"/>
</dbReference>
<dbReference type="EC" id="1.1.3.20" evidence="5 12"/>
<dbReference type="Proteomes" id="UP000750711">
    <property type="component" value="Unassembled WGS sequence"/>
</dbReference>
<evidence type="ECO:0000256" key="14">
    <source>
        <dbReference type="SAM" id="MobiDB-lite"/>
    </source>
</evidence>
<organism evidence="18 19">
    <name type="scientific">Trichoglossum hirsutum</name>
    <dbReference type="NCBI Taxonomy" id="265104"/>
    <lineage>
        <taxon>Eukaryota</taxon>
        <taxon>Fungi</taxon>
        <taxon>Dikarya</taxon>
        <taxon>Ascomycota</taxon>
        <taxon>Pezizomycotina</taxon>
        <taxon>Geoglossomycetes</taxon>
        <taxon>Geoglossales</taxon>
        <taxon>Geoglossaceae</taxon>
        <taxon>Trichoglossum</taxon>
    </lineage>
</organism>
<evidence type="ECO:0000259" key="17">
    <source>
        <dbReference type="Pfam" id="PF05199"/>
    </source>
</evidence>
<evidence type="ECO:0000259" key="16">
    <source>
        <dbReference type="Pfam" id="PF00890"/>
    </source>
</evidence>
<evidence type="ECO:0000256" key="4">
    <source>
        <dbReference type="ARBA" id="ARBA00010790"/>
    </source>
</evidence>
<evidence type="ECO:0000256" key="6">
    <source>
        <dbReference type="ARBA" id="ARBA00022630"/>
    </source>
</evidence>
<keyword evidence="8" id="KW-0274">FAD</keyword>
<feature type="compositionally biased region" description="Polar residues" evidence="14">
    <location>
        <begin position="1"/>
        <end position="10"/>
    </location>
</feature>
<evidence type="ECO:0000256" key="1">
    <source>
        <dbReference type="ARBA" id="ARBA00000920"/>
    </source>
</evidence>
<feature type="region of interest" description="Disordered" evidence="14">
    <location>
        <begin position="1"/>
        <end position="23"/>
    </location>
</feature>
<sequence length="738" mass="79815">MPATQSSSEIIASPLPPPPDGDPFTPAQWTTFLAIADTVIASIRPSSGSSTVAERCVPEGEYAGAISEYRASVTNAVDDAVLERFFGEKLSDLDEFQPYVRRIMLESVRQDSRKKISFILNCLNTRAGSLLFTGYVTPFHLHPVSTRELILRSWATSSLPALRKIYKSLSSLCRSLWVKMSSNTELALGFPRTPALGPPAEGFKFDFLQLTAGDAPAELETDVVIVGSGCGGGVAAKNFAEAGYRVTVVEKAYYQSPAQFPMKELNAGYHMFENGQLLPSDDGSLSVVAGSTWGGGGTVNWSASLQTQGYVRKEWAEAGLKSFETAEFQKCLDRVCDRMGVSTAHMEHNHRNRMLLEGARRLGYHAQAVPQNTGGNKHPDGYCCLGCRSCEKQGPMNSWLPDAAKAGAKVMEGLKVEEIILEKRGGIKVAVGVRGKWTSRDASGGLEGKERIVRDVVIRAKKVVLSAGSLWSPILLLKSGVNNPNIGRHLHVHPCNVVYGVYAEEVRPWEGPIITSVVSEFENLDGHGHGVKFECLAMTPSLALMFMPWLSSFEYKSTVLRYRHLEGFITLVRDRDTGVVYPDPATGAPRVRYTASEFDRGHAWDGVCELARIVWASGAREVHVGVEGATPYVRRGDASDEDDAAAFGAWLSTLGAACQRRVSFASAHQMGTCRMGVDRRSSVVDPSGKVWGVDGLHVCDASVFPSASGVNPMVTTMAVADGVSRGVVAKMSAAAARL</sequence>
<dbReference type="PIRSF" id="PIRSF028937">
    <property type="entry name" value="Lg_Ch_AO"/>
    <property type="match status" value="1"/>
</dbReference>
<reference evidence="18" key="1">
    <citation type="submission" date="2021-03" db="EMBL/GenBank/DDBJ databases">
        <title>Comparative genomics and phylogenomic investigation of the class Geoglossomycetes provide insights into ecological specialization and systematics.</title>
        <authorList>
            <person name="Melie T."/>
            <person name="Pirro S."/>
            <person name="Miller A.N."/>
            <person name="Quandt A."/>
        </authorList>
    </citation>
    <scope>NUCLEOTIDE SEQUENCE</scope>
    <source>
        <strain evidence="18">CAQ_001_2017</strain>
    </source>
</reference>
<accession>A0A9P8L281</accession>
<dbReference type="InterPro" id="IPR012400">
    <property type="entry name" value="Long_Oxdase"/>
</dbReference>
<evidence type="ECO:0000256" key="8">
    <source>
        <dbReference type="ARBA" id="ARBA00022827"/>
    </source>
</evidence>
<comment type="subcellular location">
    <subcellularLocation>
        <location evidence="3">Membrane</location>
    </subcellularLocation>
</comment>
<feature type="active site" description="Proton acceptor" evidence="13">
    <location>
        <position position="668"/>
    </location>
</feature>
<evidence type="ECO:0000256" key="10">
    <source>
        <dbReference type="ARBA" id="ARBA00023002"/>
    </source>
</evidence>
<dbReference type="InterPro" id="IPR007867">
    <property type="entry name" value="GMC_OxRtase_C"/>
</dbReference>
<comment type="similarity">
    <text evidence="4 12">Belongs to the GMC oxidoreductase family.</text>
</comment>
<keyword evidence="10 12" id="KW-0560">Oxidoreductase</keyword>
<keyword evidence="9" id="KW-1133">Transmembrane helix</keyword>
<feature type="domain" description="FAD-dependent oxidoreductase 2 FAD-binding" evidence="16">
    <location>
        <begin position="222"/>
        <end position="255"/>
    </location>
</feature>
<comment type="catalytic activity">
    <reaction evidence="1 12">
        <text>a long-chain primary fatty alcohol + O2 = a long-chain fatty aldehyde + H2O2</text>
        <dbReference type="Rhea" id="RHEA:22756"/>
        <dbReference type="ChEBI" id="CHEBI:15379"/>
        <dbReference type="ChEBI" id="CHEBI:16240"/>
        <dbReference type="ChEBI" id="CHEBI:17176"/>
        <dbReference type="ChEBI" id="CHEBI:77396"/>
        <dbReference type="EC" id="1.1.3.20"/>
    </reaction>
</comment>
<keyword evidence="11" id="KW-0472">Membrane</keyword>
<comment type="caution">
    <text evidence="18">The sequence shown here is derived from an EMBL/GenBank/DDBJ whole genome shotgun (WGS) entry which is preliminary data.</text>
</comment>
<dbReference type="Gene3D" id="3.50.50.60">
    <property type="entry name" value="FAD/NAD(P)-binding domain"/>
    <property type="match status" value="2"/>
</dbReference>
<feature type="domain" description="Glucose-methanol-choline oxidoreductase C-terminal" evidence="17">
    <location>
        <begin position="585"/>
        <end position="720"/>
    </location>
</feature>
<dbReference type="InterPro" id="IPR036188">
    <property type="entry name" value="FAD/NAD-bd_sf"/>
</dbReference>
<dbReference type="GO" id="GO:0050660">
    <property type="term" value="F:flavin adenine dinucleotide binding"/>
    <property type="evidence" value="ECO:0007669"/>
    <property type="project" value="InterPro"/>
</dbReference>
<keyword evidence="7" id="KW-0812">Transmembrane</keyword>
<evidence type="ECO:0000256" key="11">
    <source>
        <dbReference type="ARBA" id="ARBA00023136"/>
    </source>
</evidence>
<dbReference type="Pfam" id="PF00890">
    <property type="entry name" value="FAD_binding_2"/>
    <property type="match status" value="1"/>
</dbReference>
<feature type="domain" description="Glucose-methanol-choline oxidoreductase N-terminal" evidence="15">
    <location>
        <begin position="271"/>
        <end position="495"/>
    </location>
</feature>
<evidence type="ECO:0000256" key="7">
    <source>
        <dbReference type="ARBA" id="ARBA00022692"/>
    </source>
</evidence>
<keyword evidence="6" id="KW-0285">Flavoprotein</keyword>
<gene>
    <name evidence="18" type="ORF">GP486_007931</name>
</gene>
<dbReference type="GO" id="GO:0046577">
    <property type="term" value="F:long-chain-alcohol oxidase activity"/>
    <property type="evidence" value="ECO:0007669"/>
    <property type="project" value="UniProtKB-EC"/>
</dbReference>
<evidence type="ECO:0000256" key="3">
    <source>
        <dbReference type="ARBA" id="ARBA00004370"/>
    </source>
</evidence>
<evidence type="ECO:0000256" key="5">
    <source>
        <dbReference type="ARBA" id="ARBA00013125"/>
    </source>
</evidence>
<dbReference type="SUPFAM" id="SSF51905">
    <property type="entry name" value="FAD/NAD(P)-binding domain"/>
    <property type="match status" value="1"/>
</dbReference>
<evidence type="ECO:0000256" key="12">
    <source>
        <dbReference type="PIRNR" id="PIRNR028937"/>
    </source>
</evidence>
<evidence type="ECO:0000256" key="9">
    <source>
        <dbReference type="ARBA" id="ARBA00022989"/>
    </source>
</evidence>
<evidence type="ECO:0000313" key="18">
    <source>
        <dbReference type="EMBL" id="KAH0548525.1"/>
    </source>
</evidence>
<evidence type="ECO:0000313" key="19">
    <source>
        <dbReference type="Proteomes" id="UP000750711"/>
    </source>
</evidence>
<evidence type="ECO:0000256" key="13">
    <source>
        <dbReference type="PIRSR" id="PIRSR028937-1"/>
    </source>
</evidence>
<dbReference type="PANTHER" id="PTHR46056:SF12">
    <property type="entry name" value="LONG-CHAIN-ALCOHOL OXIDASE"/>
    <property type="match status" value="1"/>
</dbReference>
<protein>
    <recommendedName>
        <fullName evidence="5 12">Long-chain-alcohol oxidase</fullName>
        <ecNumber evidence="5 12">1.1.3.20</ecNumber>
    </recommendedName>
</protein>
<evidence type="ECO:0000256" key="2">
    <source>
        <dbReference type="ARBA" id="ARBA00003842"/>
    </source>
</evidence>
<dbReference type="AlphaFoldDB" id="A0A9P8L281"/>
<evidence type="ECO:0000259" key="15">
    <source>
        <dbReference type="Pfam" id="PF00732"/>
    </source>
</evidence>
<dbReference type="EMBL" id="JAGHQM010002576">
    <property type="protein sequence ID" value="KAH0548525.1"/>
    <property type="molecule type" value="Genomic_DNA"/>
</dbReference>
<dbReference type="InterPro" id="IPR003953">
    <property type="entry name" value="FAD-dep_OxRdtase_2_FAD-bd"/>
</dbReference>
<dbReference type="InterPro" id="IPR000172">
    <property type="entry name" value="GMC_OxRdtase_N"/>
</dbReference>
<dbReference type="PANTHER" id="PTHR46056">
    <property type="entry name" value="LONG-CHAIN-ALCOHOL OXIDASE"/>
    <property type="match status" value="1"/>
</dbReference>
<name>A0A9P8L281_9PEZI</name>
<dbReference type="GO" id="GO:0016020">
    <property type="term" value="C:membrane"/>
    <property type="evidence" value="ECO:0007669"/>
    <property type="project" value="UniProtKB-SubCell"/>
</dbReference>
<dbReference type="Pfam" id="PF05199">
    <property type="entry name" value="GMC_oxred_C"/>
    <property type="match status" value="1"/>
</dbReference>
<proteinExistence type="inferred from homology"/>
<comment type="function">
    <text evidence="2">Long-chain fatty alcohol oxidase involved in the omega-oxidation pathway of lipid degradation.</text>
</comment>
<keyword evidence="19" id="KW-1185">Reference proteome</keyword>